<dbReference type="InterPro" id="IPR005302">
    <property type="entry name" value="MoCF_Sase_C"/>
</dbReference>
<dbReference type="AlphaFoldDB" id="A0A433CX54"/>
<gene>
    <name evidence="7" type="ORF">BC936DRAFT_137531</name>
</gene>
<dbReference type="Pfam" id="PF00266">
    <property type="entry name" value="Aminotran_5"/>
    <property type="match status" value="2"/>
</dbReference>
<dbReference type="GO" id="GO:0016829">
    <property type="term" value="F:lyase activity"/>
    <property type="evidence" value="ECO:0007669"/>
    <property type="project" value="UniProtKB-UniRule"/>
</dbReference>
<comment type="catalytic activity">
    <reaction evidence="4">
        <text>Mo-molybdopterin + L-cysteine + AH2 = thio-Mo-molybdopterin + L-alanine + A + H2O</text>
        <dbReference type="Rhea" id="RHEA:42636"/>
        <dbReference type="ChEBI" id="CHEBI:13193"/>
        <dbReference type="ChEBI" id="CHEBI:15377"/>
        <dbReference type="ChEBI" id="CHEBI:17499"/>
        <dbReference type="ChEBI" id="CHEBI:35235"/>
        <dbReference type="ChEBI" id="CHEBI:57972"/>
        <dbReference type="ChEBI" id="CHEBI:71302"/>
        <dbReference type="ChEBI" id="CHEBI:82685"/>
        <dbReference type="EC" id="2.8.1.9"/>
    </reaction>
</comment>
<dbReference type="Proteomes" id="UP000268093">
    <property type="component" value="Unassembled WGS sequence"/>
</dbReference>
<feature type="active site" evidence="4">
    <location>
        <position position="500"/>
    </location>
</feature>
<accession>A0A433CX54</accession>
<evidence type="ECO:0000256" key="2">
    <source>
        <dbReference type="ARBA" id="ARBA00022898"/>
    </source>
</evidence>
<dbReference type="GO" id="GO:0008265">
    <property type="term" value="F:molybdenum cofactor sulfurtransferase activity"/>
    <property type="evidence" value="ECO:0007669"/>
    <property type="project" value="UniProtKB-UniRule"/>
</dbReference>
<dbReference type="SUPFAM" id="SSF53383">
    <property type="entry name" value="PLP-dependent transferases"/>
    <property type="match status" value="1"/>
</dbReference>
<evidence type="ECO:0000259" key="6">
    <source>
        <dbReference type="PROSITE" id="PS51340"/>
    </source>
</evidence>
<dbReference type="EC" id="2.8.1.9" evidence="4"/>
<comment type="similarity">
    <text evidence="4">Belongs to the class-V pyridoxal-phosphate-dependent aminotransferase family. MOCOS subfamily.</text>
</comment>
<keyword evidence="2 4" id="KW-0663">Pyridoxal phosphate</keyword>
<sequence>MPPSSEPTRQSLTKDIYTTTDEYDTLRDRFLRENESTYGYGGRIDRIREEEFPTLKGQVYLDHAGTTIPCSSHHRALYDDLSTHLYGNPHSQSPSSSLTQQRVTAVRTRVLRMLGVDPGSGAYDVIFTANASAAIRIVGECFPWQAGSQYLCLREAHTSLVGVRECALAVEGATVRMVTEEEVEVMFPRMDNAMSHENPRHETAIGADKDRIGSVHERDPKDARTGPVLHRNADNDAHMGWEPEHGTGPKSLFAYPAQSNFSGTRFPLSWTNRCKRRHPGTHMVLLDAASFCTSSPLTLSNTASHPTACTPDFVCMSFYKLFGMPTGLGVLVVRPEAARILRRNYFGGGTIDALAVDSPWHISRSLPHERFEDGTINFLDILSLDHAMDAWERVFGSPAPSISLFSTRDADTFRAISTHVGSLTGLLVEGMRGLVHGNGRPLCKMHLEIKDGEKGEDGRSRQGSIVNFNLRREDGGWIGSGEVARLAALEGIHLRTGRFCNAGSFQRWLNFTAEDMKANFAFGKSCGDEIDIINGRPVGAVRISLGAMSTVDDVLHWLRFLREYFVEGTDERVTAEPAEERKVVNHQEGNGIVVSDLVIYPIKSCHGYSIPHGKRWNVTPRGLLYDREWMLVHGESGVALSQRKFPRMTLIRPRVDLEAGYMITEAPGLKPLRIPLDSAIGEKVVDGPLCPSKVCGDSIPIVRYMDPEIATWFTMAMGGVACTLARHPADSTSSRFVKPHLLAERERQAGSDDGFDRLSPLSLSNESPFLLISERSVEDVREKMRERARRGGEEISEEAGRTAGFRGNVVVRGLDRAYQEDGWRRIKIGGQMFEVGYIFLCSFFALLSVLGCGHGDLDPYNLFDDGRKTGHTTMLRILSRLLPGFAVYSLPSSHTTGHGQLPPSQSS</sequence>
<reference evidence="7 8" key="1">
    <citation type="journal article" date="2018" name="New Phytol.">
        <title>Phylogenomics of Endogonaceae and evolution of mycorrhizas within Mucoromycota.</title>
        <authorList>
            <person name="Chang Y."/>
            <person name="Desiro A."/>
            <person name="Na H."/>
            <person name="Sandor L."/>
            <person name="Lipzen A."/>
            <person name="Clum A."/>
            <person name="Barry K."/>
            <person name="Grigoriev I.V."/>
            <person name="Martin F.M."/>
            <person name="Stajich J.E."/>
            <person name="Smith M.E."/>
            <person name="Bonito G."/>
            <person name="Spatafora J.W."/>
        </authorList>
    </citation>
    <scope>NUCLEOTIDE SEQUENCE [LARGE SCALE GENOMIC DNA]</scope>
    <source>
        <strain evidence="7 8">GMNB39</strain>
    </source>
</reference>
<dbReference type="InterPro" id="IPR028886">
    <property type="entry name" value="MoCo_sulfurase"/>
</dbReference>
<dbReference type="HAMAP" id="MF_03050">
    <property type="entry name" value="MOCOS"/>
    <property type="match status" value="1"/>
</dbReference>
<organism evidence="7 8">
    <name type="scientific">Jimgerdemannia flammicorona</name>
    <dbReference type="NCBI Taxonomy" id="994334"/>
    <lineage>
        <taxon>Eukaryota</taxon>
        <taxon>Fungi</taxon>
        <taxon>Fungi incertae sedis</taxon>
        <taxon>Mucoromycota</taxon>
        <taxon>Mucoromycotina</taxon>
        <taxon>Endogonomycetes</taxon>
        <taxon>Endogonales</taxon>
        <taxon>Endogonaceae</taxon>
        <taxon>Jimgerdemannia</taxon>
    </lineage>
</organism>
<dbReference type="PANTHER" id="PTHR14237:SF80">
    <property type="entry name" value="MOLYBDENUM COFACTOR SULFURASE"/>
    <property type="match status" value="1"/>
</dbReference>
<dbReference type="GO" id="GO:0006777">
    <property type="term" value="P:Mo-molybdopterin cofactor biosynthetic process"/>
    <property type="evidence" value="ECO:0007669"/>
    <property type="project" value="UniProtKB-UniRule"/>
</dbReference>
<dbReference type="InterPro" id="IPR015421">
    <property type="entry name" value="PyrdxlP-dep_Trfase_major"/>
</dbReference>
<dbReference type="GO" id="GO:0030151">
    <property type="term" value="F:molybdenum ion binding"/>
    <property type="evidence" value="ECO:0007669"/>
    <property type="project" value="UniProtKB-UniRule"/>
</dbReference>
<dbReference type="InterPro" id="IPR015424">
    <property type="entry name" value="PyrdxlP-dep_Trfase"/>
</dbReference>
<keyword evidence="3 4" id="KW-0501">Molybdenum cofactor biosynthesis</keyword>
<evidence type="ECO:0000256" key="5">
    <source>
        <dbReference type="SAM" id="MobiDB-lite"/>
    </source>
</evidence>
<protein>
    <recommendedName>
        <fullName evidence="4">Molybdenum cofactor sulfurase</fullName>
        <shortName evidence="4">MCS</shortName>
        <shortName evidence="4">MOS</shortName>
        <shortName evidence="4">MoCo sulfurase</shortName>
        <ecNumber evidence="4">2.8.1.9</ecNumber>
    </recommendedName>
    <alternativeName>
        <fullName evidence="4">Molybdenum cofactor sulfurtransferase</fullName>
    </alternativeName>
</protein>
<evidence type="ECO:0000313" key="7">
    <source>
        <dbReference type="EMBL" id="RUP43161.1"/>
    </source>
</evidence>
<evidence type="ECO:0000256" key="4">
    <source>
        <dbReference type="HAMAP-Rule" id="MF_03050"/>
    </source>
</evidence>
<comment type="function">
    <text evidence="4">Sulfurates the molybdenum cofactor. Sulfation of molybdenum is essential for xanthine dehydrogenase (XDH) and aldehyde oxidase (ADO) enzymes in which molybdenum cofactor is liganded by 1 oxygen and 1 sulfur atom in active form.</text>
</comment>
<dbReference type="OrthoDB" id="10264306at2759"/>
<name>A0A433CX54_9FUNG</name>
<proteinExistence type="inferred from homology"/>
<dbReference type="Gene3D" id="3.90.1150.10">
    <property type="entry name" value="Aspartate Aminotransferase, domain 1"/>
    <property type="match status" value="1"/>
</dbReference>
<dbReference type="InterPro" id="IPR005303">
    <property type="entry name" value="MOCOS_middle"/>
</dbReference>
<feature type="modified residue" description="N6-(pyridoxal phosphate)lysine" evidence="4">
    <location>
        <position position="320"/>
    </location>
</feature>
<dbReference type="Pfam" id="PF03476">
    <property type="entry name" value="MOSC_N"/>
    <property type="match status" value="1"/>
</dbReference>
<feature type="region of interest" description="Disordered" evidence="5">
    <location>
        <begin position="216"/>
        <end position="235"/>
    </location>
</feature>
<evidence type="ECO:0000256" key="3">
    <source>
        <dbReference type="ARBA" id="ARBA00023150"/>
    </source>
</evidence>
<dbReference type="SUPFAM" id="SSF141673">
    <property type="entry name" value="MOSC N-terminal domain-like"/>
    <property type="match status" value="1"/>
</dbReference>
<keyword evidence="8" id="KW-1185">Reference proteome</keyword>
<dbReference type="EMBL" id="RBNI01011564">
    <property type="protein sequence ID" value="RUP43161.1"/>
    <property type="molecule type" value="Genomic_DNA"/>
</dbReference>
<dbReference type="Gene3D" id="3.40.640.10">
    <property type="entry name" value="Type I PLP-dependent aspartate aminotransferase-like (Major domain)"/>
    <property type="match status" value="1"/>
</dbReference>
<keyword evidence="1 4" id="KW-0808">Transferase</keyword>
<dbReference type="InterPro" id="IPR000192">
    <property type="entry name" value="Aminotrans_V_dom"/>
</dbReference>
<feature type="domain" description="MOSC" evidence="6">
    <location>
        <begin position="734"/>
        <end position="907"/>
    </location>
</feature>
<dbReference type="PANTHER" id="PTHR14237">
    <property type="entry name" value="MOLYBDOPTERIN COFACTOR SULFURASE MOSC"/>
    <property type="match status" value="1"/>
</dbReference>
<evidence type="ECO:0000256" key="1">
    <source>
        <dbReference type="ARBA" id="ARBA00022679"/>
    </source>
</evidence>
<comment type="caution">
    <text evidence="7">The sequence shown here is derived from an EMBL/GenBank/DDBJ whole genome shotgun (WGS) entry which is preliminary data.</text>
</comment>
<dbReference type="PROSITE" id="PS51340">
    <property type="entry name" value="MOSC"/>
    <property type="match status" value="1"/>
</dbReference>
<dbReference type="GO" id="GO:0030170">
    <property type="term" value="F:pyridoxal phosphate binding"/>
    <property type="evidence" value="ECO:0007669"/>
    <property type="project" value="UniProtKB-UniRule"/>
</dbReference>
<comment type="cofactor">
    <cofactor evidence="4">
        <name>pyridoxal 5'-phosphate</name>
        <dbReference type="ChEBI" id="CHEBI:597326"/>
    </cofactor>
</comment>
<evidence type="ECO:0000313" key="8">
    <source>
        <dbReference type="Proteomes" id="UP000268093"/>
    </source>
</evidence>
<dbReference type="Pfam" id="PF03473">
    <property type="entry name" value="MOSC"/>
    <property type="match status" value="1"/>
</dbReference>
<dbReference type="InterPro" id="IPR015422">
    <property type="entry name" value="PyrdxlP-dep_Trfase_small"/>
</dbReference>